<protein>
    <recommendedName>
        <fullName evidence="3">dUTP diphosphatase</fullName>
        <ecNumber evidence="3">3.6.1.23</ecNumber>
    </recommendedName>
</protein>
<dbReference type="GO" id="GO:0046081">
    <property type="term" value="P:dUTP catabolic process"/>
    <property type="evidence" value="ECO:0007669"/>
    <property type="project" value="InterPro"/>
</dbReference>
<dbReference type="InterPro" id="IPR008181">
    <property type="entry name" value="dUTPase"/>
</dbReference>
<evidence type="ECO:0000256" key="1">
    <source>
        <dbReference type="ARBA" id="ARBA00005142"/>
    </source>
</evidence>
<dbReference type="PANTHER" id="PTHR11241">
    <property type="entry name" value="DEOXYURIDINE 5'-TRIPHOSPHATE NUCLEOTIDOHYDROLASE"/>
    <property type="match status" value="1"/>
</dbReference>
<evidence type="ECO:0000256" key="4">
    <source>
        <dbReference type="ARBA" id="ARBA00023080"/>
    </source>
</evidence>
<dbReference type="GO" id="GO:0000287">
    <property type="term" value="F:magnesium ion binding"/>
    <property type="evidence" value="ECO:0007669"/>
    <property type="project" value="InterPro"/>
</dbReference>
<feature type="compositionally biased region" description="Basic and acidic residues" evidence="5">
    <location>
        <begin position="282"/>
        <end position="291"/>
    </location>
</feature>
<dbReference type="GO" id="GO:0004170">
    <property type="term" value="F:dUTP diphosphatase activity"/>
    <property type="evidence" value="ECO:0007669"/>
    <property type="project" value="UniProtKB-EC"/>
</dbReference>
<dbReference type="SUPFAM" id="SSF51283">
    <property type="entry name" value="dUTPase-like"/>
    <property type="match status" value="1"/>
</dbReference>
<comment type="pathway">
    <text evidence="1">Pyrimidine metabolism; dUMP biosynthesis; dUMP from dCTP (dUTP route): step 2/2.</text>
</comment>
<organism evidence="7 8">
    <name type="scientific">Zingiber officinale</name>
    <name type="common">Ginger</name>
    <name type="synonym">Amomum zingiber</name>
    <dbReference type="NCBI Taxonomy" id="94328"/>
    <lineage>
        <taxon>Eukaryota</taxon>
        <taxon>Viridiplantae</taxon>
        <taxon>Streptophyta</taxon>
        <taxon>Embryophyta</taxon>
        <taxon>Tracheophyta</taxon>
        <taxon>Spermatophyta</taxon>
        <taxon>Magnoliopsida</taxon>
        <taxon>Liliopsida</taxon>
        <taxon>Zingiberales</taxon>
        <taxon>Zingiberaceae</taxon>
        <taxon>Zingiber</taxon>
    </lineage>
</organism>
<name>A0A8J5C9D3_ZINOF</name>
<dbReference type="Proteomes" id="UP000734854">
    <property type="component" value="Unassembled WGS sequence"/>
</dbReference>
<comment type="similarity">
    <text evidence="2">Belongs to the dUTPase family.</text>
</comment>
<dbReference type="AlphaFoldDB" id="A0A8J5C9D3"/>
<dbReference type="InterPro" id="IPR036157">
    <property type="entry name" value="dUTPase-like_sf"/>
</dbReference>
<dbReference type="EMBL" id="JACMSC010000021">
    <property type="protein sequence ID" value="KAG6470137.1"/>
    <property type="molecule type" value="Genomic_DNA"/>
</dbReference>
<sequence>MAEPPRYNHRDEEIQSDEESLHTLAVLVEQASRVFAYIDDPVDETPEDQIYPNVPVYFSSPYAILPERKSSGTAGYDLAASHDCTIPPRGRAQIHTGIGDCIAQLIFERILLLELYQVHHLEETTRGIQGFGSTDRAIPSASPPPIFQALLPKERHMMLALLEDDSDQHDLVGAYAGDTRPGASVLRSMDPPPDDTEPDDDFLAYIQHLASMITPSQFYHDIPKWLMALDGWQTSARALRMKTQCRHDSNAGIEGAAMLSESRIEGNRWHCGGSMPARKKPSGSEEGREEASGCWLVRGRERAILLSRCGDSRARAQVKVRSTHEGEVEASAEV</sequence>
<feature type="region of interest" description="Disordered" evidence="5">
    <location>
        <begin position="268"/>
        <end position="291"/>
    </location>
</feature>
<evidence type="ECO:0000256" key="3">
    <source>
        <dbReference type="ARBA" id="ARBA00012379"/>
    </source>
</evidence>
<feature type="domain" description="dUTPase-like" evidence="6">
    <location>
        <begin position="91"/>
        <end position="134"/>
    </location>
</feature>
<evidence type="ECO:0000256" key="5">
    <source>
        <dbReference type="SAM" id="MobiDB-lite"/>
    </source>
</evidence>
<comment type="caution">
    <text evidence="7">The sequence shown here is derived from an EMBL/GenBank/DDBJ whole genome shotgun (WGS) entry which is preliminary data.</text>
</comment>
<evidence type="ECO:0000259" key="6">
    <source>
        <dbReference type="Pfam" id="PF00692"/>
    </source>
</evidence>
<proteinExistence type="inferred from homology"/>
<gene>
    <name evidence="7" type="ORF">ZIOFF_071194</name>
</gene>
<dbReference type="EC" id="3.6.1.23" evidence="3"/>
<dbReference type="InterPro" id="IPR029054">
    <property type="entry name" value="dUTPase-like"/>
</dbReference>
<evidence type="ECO:0000313" key="7">
    <source>
        <dbReference type="EMBL" id="KAG6470137.1"/>
    </source>
</evidence>
<dbReference type="Gene3D" id="2.70.40.10">
    <property type="match status" value="2"/>
</dbReference>
<dbReference type="Pfam" id="PF00692">
    <property type="entry name" value="dUTPase"/>
    <property type="match status" value="1"/>
</dbReference>
<dbReference type="PANTHER" id="PTHR11241:SF0">
    <property type="entry name" value="DEOXYURIDINE 5'-TRIPHOSPHATE NUCLEOTIDOHYDROLASE"/>
    <property type="match status" value="1"/>
</dbReference>
<evidence type="ECO:0000313" key="8">
    <source>
        <dbReference type="Proteomes" id="UP000734854"/>
    </source>
</evidence>
<reference evidence="7 8" key="1">
    <citation type="submission" date="2020-08" db="EMBL/GenBank/DDBJ databases">
        <title>Plant Genome Project.</title>
        <authorList>
            <person name="Zhang R.-G."/>
        </authorList>
    </citation>
    <scope>NUCLEOTIDE SEQUENCE [LARGE SCALE GENOMIC DNA]</scope>
    <source>
        <tissue evidence="7">Rhizome</tissue>
    </source>
</reference>
<dbReference type="GO" id="GO:0006226">
    <property type="term" value="P:dUMP biosynthetic process"/>
    <property type="evidence" value="ECO:0007669"/>
    <property type="project" value="InterPro"/>
</dbReference>
<keyword evidence="8" id="KW-1185">Reference proteome</keyword>
<accession>A0A8J5C9D3</accession>
<evidence type="ECO:0000256" key="2">
    <source>
        <dbReference type="ARBA" id="ARBA00006581"/>
    </source>
</evidence>
<keyword evidence="4" id="KW-0546">Nucleotide metabolism</keyword>